<accession>A0A0E9SPK5</accession>
<sequence>MKLSVKKVI</sequence>
<evidence type="ECO:0000313" key="1">
    <source>
        <dbReference type="EMBL" id="JAH43197.1"/>
    </source>
</evidence>
<protein>
    <submittedName>
        <fullName evidence="1">Uncharacterized protein</fullName>
    </submittedName>
</protein>
<reference evidence="1" key="2">
    <citation type="journal article" date="2015" name="Fish Shellfish Immunol.">
        <title>Early steps in the European eel (Anguilla anguilla)-Vibrio vulnificus interaction in the gills: Role of the RtxA13 toxin.</title>
        <authorList>
            <person name="Callol A."/>
            <person name="Pajuelo D."/>
            <person name="Ebbesson L."/>
            <person name="Teles M."/>
            <person name="MacKenzie S."/>
            <person name="Amaro C."/>
        </authorList>
    </citation>
    <scope>NUCLEOTIDE SEQUENCE</scope>
</reference>
<organism evidence="1">
    <name type="scientific">Anguilla anguilla</name>
    <name type="common">European freshwater eel</name>
    <name type="synonym">Muraena anguilla</name>
    <dbReference type="NCBI Taxonomy" id="7936"/>
    <lineage>
        <taxon>Eukaryota</taxon>
        <taxon>Metazoa</taxon>
        <taxon>Chordata</taxon>
        <taxon>Craniata</taxon>
        <taxon>Vertebrata</taxon>
        <taxon>Euteleostomi</taxon>
        <taxon>Actinopterygii</taxon>
        <taxon>Neopterygii</taxon>
        <taxon>Teleostei</taxon>
        <taxon>Anguilliformes</taxon>
        <taxon>Anguillidae</taxon>
        <taxon>Anguilla</taxon>
    </lineage>
</organism>
<name>A0A0E9SPK5_ANGAN</name>
<proteinExistence type="predicted"/>
<reference evidence="1" key="1">
    <citation type="submission" date="2014-11" db="EMBL/GenBank/DDBJ databases">
        <authorList>
            <person name="Amaro Gonzalez C."/>
        </authorList>
    </citation>
    <scope>NUCLEOTIDE SEQUENCE</scope>
</reference>
<dbReference type="EMBL" id="GBXM01065380">
    <property type="protein sequence ID" value="JAH43197.1"/>
    <property type="molecule type" value="Transcribed_RNA"/>
</dbReference>